<proteinExistence type="predicted"/>
<feature type="compositionally biased region" description="Basic and acidic residues" evidence="1">
    <location>
        <begin position="199"/>
        <end position="216"/>
    </location>
</feature>
<evidence type="ECO:0000313" key="3">
    <source>
        <dbReference type="Proteomes" id="UP001305779"/>
    </source>
</evidence>
<evidence type="ECO:0000313" key="2">
    <source>
        <dbReference type="EMBL" id="KAK4502488.1"/>
    </source>
</evidence>
<keyword evidence="3" id="KW-1185">Reference proteome</keyword>
<dbReference type="EMBL" id="JAXOVC010000004">
    <property type="protein sequence ID" value="KAK4502488.1"/>
    <property type="molecule type" value="Genomic_DNA"/>
</dbReference>
<feature type="region of interest" description="Disordered" evidence="1">
    <location>
        <begin position="192"/>
        <end position="231"/>
    </location>
</feature>
<comment type="caution">
    <text evidence="2">The sequence shown here is derived from an EMBL/GenBank/DDBJ whole genome shotgun (WGS) entry which is preliminary data.</text>
</comment>
<evidence type="ECO:0000256" key="1">
    <source>
        <dbReference type="SAM" id="MobiDB-lite"/>
    </source>
</evidence>
<reference evidence="2 3" key="1">
    <citation type="journal article" date="2023" name="G3 (Bethesda)">
        <title>A chromosome-level genome assembly of Zasmidium syzygii isolated from banana leaves.</title>
        <authorList>
            <person name="van Westerhoven A.C."/>
            <person name="Mehrabi R."/>
            <person name="Talebi R."/>
            <person name="Steentjes M.B.F."/>
            <person name="Corcolon B."/>
            <person name="Chong P.A."/>
            <person name="Kema G.H.J."/>
            <person name="Seidl M.F."/>
        </authorList>
    </citation>
    <scope>NUCLEOTIDE SEQUENCE [LARGE SCALE GENOMIC DNA]</scope>
    <source>
        <strain evidence="2 3">P124</strain>
    </source>
</reference>
<dbReference type="Proteomes" id="UP001305779">
    <property type="component" value="Unassembled WGS sequence"/>
</dbReference>
<gene>
    <name evidence="2" type="ORF">PRZ48_005913</name>
</gene>
<name>A0ABR0EMP6_ZASCE</name>
<organism evidence="2 3">
    <name type="scientific">Zasmidium cellare</name>
    <name type="common">Wine cellar mold</name>
    <name type="synonym">Racodium cellare</name>
    <dbReference type="NCBI Taxonomy" id="395010"/>
    <lineage>
        <taxon>Eukaryota</taxon>
        <taxon>Fungi</taxon>
        <taxon>Dikarya</taxon>
        <taxon>Ascomycota</taxon>
        <taxon>Pezizomycotina</taxon>
        <taxon>Dothideomycetes</taxon>
        <taxon>Dothideomycetidae</taxon>
        <taxon>Mycosphaerellales</taxon>
        <taxon>Mycosphaerellaceae</taxon>
        <taxon>Zasmidium</taxon>
    </lineage>
</organism>
<accession>A0ABR0EMP6</accession>
<sequence length="231" mass="26836">MTSKRLCARLSDDDFLSFDGPTGVTVEPDGPRRDFLHHVGLREHNYRHMMLYRKMKQEAKAGMNRLFETRKSLQAELVDDETVQPPFSLTQITDFAFQREVQTIYQMASKQTRGFYEINRQPDGLNWVIHWMLWRVIRSAQTQELSSASSGAETDCSMLSTCSTAMEYSIPSVRTEQPSPRWWLNSSLSPHTFSDSEDVVERDVKPKLEPGTESHKLNPRKRSYWDHVMDT</sequence>
<protein>
    <submittedName>
        <fullName evidence="2">Uncharacterized protein</fullName>
    </submittedName>
</protein>